<dbReference type="CDD" id="cd08891">
    <property type="entry name" value="SRPBCC_CalC"/>
    <property type="match status" value="1"/>
</dbReference>
<evidence type="ECO:0000259" key="2">
    <source>
        <dbReference type="Pfam" id="PF08327"/>
    </source>
</evidence>
<comment type="caution">
    <text evidence="3">The sequence shown here is derived from an EMBL/GenBank/DDBJ whole genome shotgun (WGS) entry which is preliminary data.</text>
</comment>
<dbReference type="Gene3D" id="3.30.530.20">
    <property type="match status" value="1"/>
</dbReference>
<reference evidence="3 4" key="1">
    <citation type="submission" date="2020-07" db="EMBL/GenBank/DDBJ databases">
        <title>Stappia sp., F7233, whole genome shotgun sequencing project.</title>
        <authorList>
            <person name="Jiang S."/>
            <person name="Liu Z.W."/>
            <person name="Du Z.J."/>
        </authorList>
    </citation>
    <scope>NUCLEOTIDE SEQUENCE [LARGE SCALE GENOMIC DNA]</scope>
    <source>
        <strain evidence="3 4">F7233</strain>
    </source>
</reference>
<evidence type="ECO:0000313" key="3">
    <source>
        <dbReference type="EMBL" id="MBA5779219.1"/>
    </source>
</evidence>
<dbReference type="RefSeq" id="WP_182168044.1">
    <property type="nucleotide sequence ID" value="NZ_JACFXV010000066.1"/>
</dbReference>
<organism evidence="3 4">
    <name type="scientific">Stappia albiluteola</name>
    <dbReference type="NCBI Taxonomy" id="2758565"/>
    <lineage>
        <taxon>Bacteria</taxon>
        <taxon>Pseudomonadati</taxon>
        <taxon>Pseudomonadota</taxon>
        <taxon>Alphaproteobacteria</taxon>
        <taxon>Hyphomicrobiales</taxon>
        <taxon>Stappiaceae</taxon>
        <taxon>Stappia</taxon>
    </lineage>
</organism>
<dbReference type="InterPro" id="IPR023393">
    <property type="entry name" value="START-like_dom_sf"/>
</dbReference>
<feature type="domain" description="Activator of Hsp90 ATPase homologue 1/2-like C-terminal" evidence="2">
    <location>
        <begin position="17"/>
        <end position="152"/>
    </location>
</feature>
<proteinExistence type="inferred from homology"/>
<keyword evidence="4" id="KW-1185">Reference proteome</keyword>
<evidence type="ECO:0000313" key="4">
    <source>
        <dbReference type="Proteomes" id="UP000541109"/>
    </source>
</evidence>
<dbReference type="Pfam" id="PF08327">
    <property type="entry name" value="AHSA1"/>
    <property type="match status" value="1"/>
</dbReference>
<dbReference type="InterPro" id="IPR013538">
    <property type="entry name" value="ASHA1/2-like_C"/>
</dbReference>
<accession>A0A839AL97</accession>
<dbReference type="EMBL" id="JACFXV010000066">
    <property type="protein sequence ID" value="MBA5779219.1"/>
    <property type="molecule type" value="Genomic_DNA"/>
</dbReference>
<name>A0A839AL97_9HYPH</name>
<comment type="similarity">
    <text evidence="1">Belongs to the AHA1 family.</text>
</comment>
<dbReference type="Proteomes" id="UP000541109">
    <property type="component" value="Unassembled WGS sequence"/>
</dbReference>
<evidence type="ECO:0000256" key="1">
    <source>
        <dbReference type="ARBA" id="ARBA00006817"/>
    </source>
</evidence>
<dbReference type="AlphaFoldDB" id="A0A839AL97"/>
<dbReference type="SUPFAM" id="SSF55961">
    <property type="entry name" value="Bet v1-like"/>
    <property type="match status" value="1"/>
</dbReference>
<gene>
    <name evidence="3" type="ORF">H2509_18985</name>
</gene>
<sequence>MSAPDQGCSFTLSLPCSREAAFDLFVDGFGNWWPKDYAFSGDTLQEIGIEPQLGGACYEQTTTGQRIVWGTVLSIERPLYIRLAWQIGPDREIIADPAAASRVMVVFRELREGSSMELTHSEFLRHGVNGEAYREAMASEEGWPRCLEAFRKKAEALARR</sequence>
<protein>
    <submittedName>
        <fullName evidence="3">SRPBCC domain-containing protein</fullName>
    </submittedName>
</protein>